<gene>
    <name evidence="2" type="ORF">HPLM_LOCUS14140</name>
</gene>
<organism evidence="4">
    <name type="scientific">Haemonchus placei</name>
    <name type="common">Barber's pole worm</name>
    <dbReference type="NCBI Taxonomy" id="6290"/>
    <lineage>
        <taxon>Eukaryota</taxon>
        <taxon>Metazoa</taxon>
        <taxon>Ecdysozoa</taxon>
        <taxon>Nematoda</taxon>
        <taxon>Chromadorea</taxon>
        <taxon>Rhabditida</taxon>
        <taxon>Rhabditina</taxon>
        <taxon>Rhabditomorpha</taxon>
        <taxon>Strongyloidea</taxon>
        <taxon>Trichostrongylidae</taxon>
        <taxon>Haemonchus</taxon>
    </lineage>
</organism>
<evidence type="ECO:0000256" key="1">
    <source>
        <dbReference type="SAM" id="Coils"/>
    </source>
</evidence>
<proteinExistence type="predicted"/>
<keyword evidence="1" id="KW-0175">Coiled coil</keyword>
<dbReference type="Proteomes" id="UP000268014">
    <property type="component" value="Unassembled WGS sequence"/>
</dbReference>
<reference evidence="2 3" key="2">
    <citation type="submission" date="2018-11" db="EMBL/GenBank/DDBJ databases">
        <authorList>
            <consortium name="Pathogen Informatics"/>
        </authorList>
    </citation>
    <scope>NUCLEOTIDE SEQUENCE [LARGE SCALE GENOMIC DNA]</scope>
    <source>
        <strain evidence="2 3">MHpl1</strain>
    </source>
</reference>
<feature type="coiled-coil region" evidence="1">
    <location>
        <begin position="37"/>
        <end position="98"/>
    </location>
</feature>
<evidence type="ECO:0000313" key="4">
    <source>
        <dbReference type="WBParaSite" id="HPLM_0001414801-mRNA-1"/>
    </source>
</evidence>
<dbReference type="AlphaFoldDB" id="A0A0N4WRM5"/>
<keyword evidence="3" id="KW-1185">Reference proteome</keyword>
<dbReference type="WBParaSite" id="HPLM_0001414801-mRNA-1">
    <property type="protein sequence ID" value="HPLM_0001414801-mRNA-1"/>
    <property type="gene ID" value="HPLM_0001414801"/>
</dbReference>
<name>A0A0N4WRM5_HAEPC</name>
<dbReference type="EMBL" id="UZAF01018462">
    <property type="protein sequence ID" value="VDO52004.1"/>
    <property type="molecule type" value="Genomic_DNA"/>
</dbReference>
<protein>
    <submittedName>
        <fullName evidence="4">60S ribosomal protein L24</fullName>
    </submittedName>
</protein>
<evidence type="ECO:0000313" key="3">
    <source>
        <dbReference type="Proteomes" id="UP000268014"/>
    </source>
</evidence>
<accession>A0A0N4WRM5</accession>
<reference evidence="4" key="1">
    <citation type="submission" date="2017-02" db="UniProtKB">
        <authorList>
            <consortium name="WormBaseParasite"/>
        </authorList>
    </citation>
    <scope>IDENTIFICATION</scope>
</reference>
<evidence type="ECO:0000313" key="2">
    <source>
        <dbReference type="EMBL" id="VDO52004.1"/>
    </source>
</evidence>
<sequence>MANPAFRRDWLKKKHKFEVRVDKALEYVAQSTRRATLKELSKGKRKAKRTLNNSVRERSTLHILRKETALEAATAKEIRNLKEKVKHQETESASLKEIILTKERQEME</sequence>